<comment type="subcellular location">
    <subcellularLocation>
        <location evidence="2">Membrane</location>
    </subcellularLocation>
</comment>
<keyword evidence="7" id="KW-0902">Two-component regulatory system</keyword>
<proteinExistence type="predicted"/>
<keyword evidence="9" id="KW-1133">Transmembrane helix</keyword>
<keyword evidence="5" id="KW-0808">Transferase</keyword>
<dbReference type="InterPro" id="IPR003661">
    <property type="entry name" value="HisK_dim/P_dom"/>
</dbReference>
<dbReference type="PANTHER" id="PTHR45453">
    <property type="entry name" value="PHOSPHATE REGULON SENSOR PROTEIN PHOR"/>
    <property type="match status" value="1"/>
</dbReference>
<keyword evidence="9" id="KW-0812">Transmembrane</keyword>
<keyword evidence="8 9" id="KW-0472">Membrane</keyword>
<evidence type="ECO:0000256" key="9">
    <source>
        <dbReference type="SAM" id="Phobius"/>
    </source>
</evidence>
<keyword evidence="4" id="KW-0597">Phosphoprotein</keyword>
<keyword evidence="6 11" id="KW-0418">Kinase</keyword>
<dbReference type="Gene3D" id="1.10.287.130">
    <property type="match status" value="1"/>
</dbReference>
<feature type="domain" description="Histidine kinase" evidence="10">
    <location>
        <begin position="248"/>
        <end position="464"/>
    </location>
</feature>
<evidence type="ECO:0000256" key="2">
    <source>
        <dbReference type="ARBA" id="ARBA00004370"/>
    </source>
</evidence>
<accession>A0A2T3FU42</accession>
<dbReference type="GO" id="GO:0004721">
    <property type="term" value="F:phosphoprotein phosphatase activity"/>
    <property type="evidence" value="ECO:0007669"/>
    <property type="project" value="TreeGrafter"/>
</dbReference>
<dbReference type="Pfam" id="PF00512">
    <property type="entry name" value="HisKA"/>
    <property type="match status" value="1"/>
</dbReference>
<dbReference type="InterPro" id="IPR050351">
    <property type="entry name" value="BphY/WalK/GraS-like"/>
</dbReference>
<sequence length="466" mass="52658">MRKAILTKFIHLLFLALVLNTFIALVVTSSVLLKRSREDMHFALESVDRMLDYTGNVEEQLMDLSDLTDDNNSRYTLIRMDGTVVADTEVAQVNQMENHLERKEVKDALATGYGYSVRRSGTLGMQMAYAAIRSSDGKYILRLSACSTGLGEYILMLIPAAFLSFGIAFFASAMEAERFSQSITRPLQEISSEMVRMDDDYTRFQFEKCPYEEINVIADTTTRMSRNMKKYLERIEKEKQIRQEFFSNASHELKTPITSIRGYVELLESGMAQDPGTARDFLGRIKKEAMRMTNLVDDILMISRLESRGAKADIVTIRTVELLEDSLSSIAAQAASRGITVHKECENFTIRADLRQMQELFNNLLTNAVKYNNEGGEIWVQVKHWGADMILTVRDTGVGIPAESQSRIFERFYRVDKGRSRKQGGTGLGLSIVKHIVNFYHGSVKVESEVGKGSTFTVKLQIAEAK</sequence>
<evidence type="ECO:0000256" key="8">
    <source>
        <dbReference type="ARBA" id="ARBA00023136"/>
    </source>
</evidence>
<dbReference type="PROSITE" id="PS50109">
    <property type="entry name" value="HIS_KIN"/>
    <property type="match status" value="1"/>
</dbReference>
<dbReference type="GO" id="GO:0000155">
    <property type="term" value="F:phosphorelay sensor kinase activity"/>
    <property type="evidence" value="ECO:0007669"/>
    <property type="project" value="InterPro"/>
</dbReference>
<dbReference type="InterPro" id="IPR036097">
    <property type="entry name" value="HisK_dim/P_sf"/>
</dbReference>
<dbReference type="FunFam" id="1.10.287.130:FF:000001">
    <property type="entry name" value="Two-component sensor histidine kinase"/>
    <property type="match status" value="1"/>
</dbReference>
<evidence type="ECO:0000313" key="12">
    <source>
        <dbReference type="Proteomes" id="UP000241048"/>
    </source>
</evidence>
<evidence type="ECO:0000256" key="7">
    <source>
        <dbReference type="ARBA" id="ARBA00023012"/>
    </source>
</evidence>
<evidence type="ECO:0000256" key="4">
    <source>
        <dbReference type="ARBA" id="ARBA00022553"/>
    </source>
</evidence>
<dbReference type="EC" id="2.7.13.3" evidence="3"/>
<dbReference type="SUPFAM" id="SSF47384">
    <property type="entry name" value="Homodimeric domain of signal transducing histidine kinase"/>
    <property type="match status" value="1"/>
</dbReference>
<dbReference type="AlphaFoldDB" id="A0A2T3FU42"/>
<dbReference type="Pfam" id="PF02518">
    <property type="entry name" value="HATPase_c"/>
    <property type="match status" value="1"/>
</dbReference>
<dbReference type="FunFam" id="3.30.565.10:FF:000006">
    <property type="entry name" value="Sensor histidine kinase WalK"/>
    <property type="match status" value="1"/>
</dbReference>
<dbReference type="SMART" id="SM00388">
    <property type="entry name" value="HisKA"/>
    <property type="match status" value="1"/>
</dbReference>
<feature type="transmembrane region" description="Helical" evidence="9">
    <location>
        <begin position="153"/>
        <end position="173"/>
    </location>
</feature>
<evidence type="ECO:0000313" key="11">
    <source>
        <dbReference type="EMBL" id="PST38797.1"/>
    </source>
</evidence>
<name>A0A2T3FU42_9CLOT</name>
<dbReference type="PRINTS" id="PR00344">
    <property type="entry name" value="BCTRLSENSOR"/>
</dbReference>
<dbReference type="CDD" id="cd00082">
    <property type="entry name" value="HisKA"/>
    <property type="match status" value="1"/>
</dbReference>
<dbReference type="InterPro" id="IPR004358">
    <property type="entry name" value="Sig_transdc_His_kin-like_C"/>
</dbReference>
<reference evidence="11 12" key="1">
    <citation type="submission" date="2018-03" db="EMBL/GenBank/DDBJ databases">
        <title>Lachnoclostridium SNUG30386 gen.nov., sp.nov., isolated from human faeces.</title>
        <authorList>
            <person name="Seo B."/>
            <person name="Jeon K."/>
            <person name="Ko G."/>
        </authorList>
    </citation>
    <scope>NUCLEOTIDE SEQUENCE [LARGE SCALE GENOMIC DNA]</scope>
    <source>
        <strain evidence="11 12">SNUG30386</strain>
    </source>
</reference>
<dbReference type="InterPro" id="IPR003594">
    <property type="entry name" value="HATPase_dom"/>
</dbReference>
<dbReference type="EMBL" id="PYLO01000001">
    <property type="protein sequence ID" value="PST38797.1"/>
    <property type="molecule type" value="Genomic_DNA"/>
</dbReference>
<comment type="catalytic activity">
    <reaction evidence="1">
        <text>ATP + protein L-histidine = ADP + protein N-phospho-L-histidine.</text>
        <dbReference type="EC" id="2.7.13.3"/>
    </reaction>
</comment>
<evidence type="ECO:0000256" key="3">
    <source>
        <dbReference type="ARBA" id="ARBA00012438"/>
    </source>
</evidence>
<dbReference type="InterPro" id="IPR005467">
    <property type="entry name" value="His_kinase_dom"/>
</dbReference>
<dbReference type="GO" id="GO:0016036">
    <property type="term" value="P:cellular response to phosphate starvation"/>
    <property type="evidence" value="ECO:0007669"/>
    <property type="project" value="TreeGrafter"/>
</dbReference>
<dbReference type="PANTHER" id="PTHR45453:SF1">
    <property type="entry name" value="PHOSPHATE REGULON SENSOR PROTEIN PHOR"/>
    <property type="match status" value="1"/>
</dbReference>
<organism evidence="11 12">
    <name type="scientific">Clostridium fessum</name>
    <dbReference type="NCBI Taxonomy" id="2126740"/>
    <lineage>
        <taxon>Bacteria</taxon>
        <taxon>Bacillati</taxon>
        <taxon>Bacillota</taxon>
        <taxon>Clostridia</taxon>
        <taxon>Eubacteriales</taxon>
        <taxon>Clostridiaceae</taxon>
        <taxon>Clostridium</taxon>
    </lineage>
</organism>
<evidence type="ECO:0000259" key="10">
    <source>
        <dbReference type="PROSITE" id="PS50109"/>
    </source>
</evidence>
<dbReference type="GO" id="GO:0005886">
    <property type="term" value="C:plasma membrane"/>
    <property type="evidence" value="ECO:0007669"/>
    <property type="project" value="TreeGrafter"/>
</dbReference>
<dbReference type="SMART" id="SM00387">
    <property type="entry name" value="HATPase_c"/>
    <property type="match status" value="1"/>
</dbReference>
<comment type="caution">
    <text evidence="11">The sequence shown here is derived from an EMBL/GenBank/DDBJ whole genome shotgun (WGS) entry which is preliminary data.</text>
</comment>
<keyword evidence="12" id="KW-1185">Reference proteome</keyword>
<dbReference type="RefSeq" id="WP_106999974.1">
    <property type="nucleotide sequence ID" value="NZ_JAQDZI010000001.1"/>
</dbReference>
<dbReference type="CDD" id="cd00075">
    <property type="entry name" value="HATPase"/>
    <property type="match status" value="1"/>
</dbReference>
<dbReference type="InterPro" id="IPR036890">
    <property type="entry name" value="HATPase_C_sf"/>
</dbReference>
<protein>
    <recommendedName>
        <fullName evidence="3">histidine kinase</fullName>
        <ecNumber evidence="3">2.7.13.3</ecNumber>
    </recommendedName>
</protein>
<dbReference type="SUPFAM" id="SSF55874">
    <property type="entry name" value="ATPase domain of HSP90 chaperone/DNA topoisomerase II/histidine kinase"/>
    <property type="match status" value="1"/>
</dbReference>
<evidence type="ECO:0000256" key="1">
    <source>
        <dbReference type="ARBA" id="ARBA00000085"/>
    </source>
</evidence>
<evidence type="ECO:0000256" key="5">
    <source>
        <dbReference type="ARBA" id="ARBA00022679"/>
    </source>
</evidence>
<evidence type="ECO:0000256" key="6">
    <source>
        <dbReference type="ARBA" id="ARBA00022777"/>
    </source>
</evidence>
<gene>
    <name evidence="11" type="ORF">C7U56_02290</name>
</gene>
<feature type="transmembrane region" description="Helical" evidence="9">
    <location>
        <begin position="12"/>
        <end position="33"/>
    </location>
</feature>
<dbReference type="Proteomes" id="UP000241048">
    <property type="component" value="Unassembled WGS sequence"/>
</dbReference>
<dbReference type="Gene3D" id="3.30.565.10">
    <property type="entry name" value="Histidine kinase-like ATPase, C-terminal domain"/>
    <property type="match status" value="1"/>
</dbReference>